<proteinExistence type="predicted"/>
<keyword evidence="2" id="KW-1185">Reference proteome</keyword>
<dbReference type="Proteomes" id="UP000324222">
    <property type="component" value="Unassembled WGS sequence"/>
</dbReference>
<accession>A0A5B7JLT0</accession>
<comment type="caution">
    <text evidence="1">The sequence shown here is derived from an EMBL/GenBank/DDBJ whole genome shotgun (WGS) entry which is preliminary data.</text>
</comment>
<name>A0A5B7JLT0_PORTR</name>
<reference evidence="1 2" key="1">
    <citation type="submission" date="2019-05" db="EMBL/GenBank/DDBJ databases">
        <title>Another draft genome of Portunus trituberculatus and its Hox gene families provides insights of decapod evolution.</title>
        <authorList>
            <person name="Jeong J.-H."/>
            <person name="Song I."/>
            <person name="Kim S."/>
            <person name="Choi T."/>
            <person name="Kim D."/>
            <person name="Ryu S."/>
            <person name="Kim W."/>
        </authorList>
    </citation>
    <scope>NUCLEOTIDE SEQUENCE [LARGE SCALE GENOMIC DNA]</scope>
    <source>
        <tissue evidence="1">Muscle</tissue>
    </source>
</reference>
<protein>
    <submittedName>
        <fullName evidence="1">Uncharacterized protein</fullName>
    </submittedName>
</protein>
<dbReference type="EMBL" id="VSRR010103363">
    <property type="protein sequence ID" value="MPC95739.1"/>
    <property type="molecule type" value="Genomic_DNA"/>
</dbReference>
<sequence length="82" mass="9225">MKDSIVWDDVGGKAVNKDGVCGLKQYIGDGQFSQQAPCRENTRRSNHRKSLVTLSTQPLLGEHLDVTRTSKRNQEVTLRDKL</sequence>
<evidence type="ECO:0000313" key="2">
    <source>
        <dbReference type="Proteomes" id="UP000324222"/>
    </source>
</evidence>
<gene>
    <name evidence="1" type="ORF">E2C01_090964</name>
</gene>
<dbReference type="AlphaFoldDB" id="A0A5B7JLT0"/>
<evidence type="ECO:0000313" key="1">
    <source>
        <dbReference type="EMBL" id="MPC95739.1"/>
    </source>
</evidence>
<organism evidence="1 2">
    <name type="scientific">Portunus trituberculatus</name>
    <name type="common">Swimming crab</name>
    <name type="synonym">Neptunus trituberculatus</name>
    <dbReference type="NCBI Taxonomy" id="210409"/>
    <lineage>
        <taxon>Eukaryota</taxon>
        <taxon>Metazoa</taxon>
        <taxon>Ecdysozoa</taxon>
        <taxon>Arthropoda</taxon>
        <taxon>Crustacea</taxon>
        <taxon>Multicrustacea</taxon>
        <taxon>Malacostraca</taxon>
        <taxon>Eumalacostraca</taxon>
        <taxon>Eucarida</taxon>
        <taxon>Decapoda</taxon>
        <taxon>Pleocyemata</taxon>
        <taxon>Brachyura</taxon>
        <taxon>Eubrachyura</taxon>
        <taxon>Portunoidea</taxon>
        <taxon>Portunidae</taxon>
        <taxon>Portuninae</taxon>
        <taxon>Portunus</taxon>
    </lineage>
</organism>